<sequence length="80" mass="9124">MRYKDPQSLAHLLVKFYERFYNCITITLANRCVVLYQLLMIKPALTHGYIMIRDGDLGASPGPTATVEVDFGPFYMEAHP</sequence>
<evidence type="ECO:0000313" key="2">
    <source>
        <dbReference type="Proteomes" id="UP000019140"/>
    </source>
</evidence>
<dbReference type="HOGENOM" id="CLU_2583169_0_0_7"/>
<dbReference type="AlphaFoldDB" id="W4M6M8"/>
<gene>
    <name evidence="1" type="ORF">ETSY2_20710</name>
</gene>
<accession>W4M6M8</accession>
<reference evidence="1 2" key="1">
    <citation type="journal article" date="2014" name="Nature">
        <title>An environmental bacterial taxon with a large and distinct metabolic repertoire.</title>
        <authorList>
            <person name="Wilson M.C."/>
            <person name="Mori T."/>
            <person name="Ruckert C."/>
            <person name="Uria A.R."/>
            <person name="Helf M.J."/>
            <person name="Takada K."/>
            <person name="Gernert C."/>
            <person name="Steffens U.A."/>
            <person name="Heycke N."/>
            <person name="Schmitt S."/>
            <person name="Rinke C."/>
            <person name="Helfrich E.J."/>
            <person name="Brachmann A.O."/>
            <person name="Gurgui C."/>
            <person name="Wakimoto T."/>
            <person name="Kracht M."/>
            <person name="Crusemann M."/>
            <person name="Hentschel U."/>
            <person name="Abe I."/>
            <person name="Matsunaga S."/>
            <person name="Kalinowski J."/>
            <person name="Takeyama H."/>
            <person name="Piel J."/>
        </authorList>
    </citation>
    <scope>NUCLEOTIDE SEQUENCE [LARGE SCALE GENOMIC DNA]</scope>
    <source>
        <strain evidence="2">TSY2</strain>
    </source>
</reference>
<name>W4M6M8_9BACT</name>
<comment type="caution">
    <text evidence="1">The sequence shown here is derived from an EMBL/GenBank/DDBJ whole genome shotgun (WGS) entry which is preliminary data.</text>
</comment>
<proteinExistence type="predicted"/>
<dbReference type="EMBL" id="AZHX01000858">
    <property type="protein sequence ID" value="ETX05823.1"/>
    <property type="molecule type" value="Genomic_DNA"/>
</dbReference>
<protein>
    <submittedName>
        <fullName evidence="1">Uncharacterized protein</fullName>
    </submittedName>
</protein>
<organism evidence="1 2">
    <name type="scientific">Candidatus Entotheonella gemina</name>
    <dbReference type="NCBI Taxonomy" id="1429439"/>
    <lineage>
        <taxon>Bacteria</taxon>
        <taxon>Pseudomonadati</taxon>
        <taxon>Nitrospinota/Tectimicrobiota group</taxon>
        <taxon>Candidatus Tectimicrobiota</taxon>
        <taxon>Candidatus Entotheonellia</taxon>
        <taxon>Candidatus Entotheonellales</taxon>
        <taxon>Candidatus Entotheonellaceae</taxon>
        <taxon>Candidatus Entotheonella</taxon>
    </lineage>
</organism>
<keyword evidence="2" id="KW-1185">Reference proteome</keyword>
<evidence type="ECO:0000313" key="1">
    <source>
        <dbReference type="EMBL" id="ETX05823.1"/>
    </source>
</evidence>
<dbReference type="Proteomes" id="UP000019140">
    <property type="component" value="Unassembled WGS sequence"/>
</dbReference>